<evidence type="ECO:0000256" key="3">
    <source>
        <dbReference type="SAM" id="Phobius"/>
    </source>
</evidence>
<feature type="coiled-coil region" evidence="2">
    <location>
        <begin position="72"/>
        <end position="113"/>
    </location>
</feature>
<evidence type="ECO:0000313" key="4">
    <source>
        <dbReference type="EMBL" id="BEH00840.1"/>
    </source>
</evidence>
<protein>
    <submittedName>
        <fullName evidence="4">DUF881 domain-containing protein</fullName>
    </submittedName>
</protein>
<dbReference type="PANTHER" id="PTHR37313:SF1">
    <property type="entry name" value="UPF0749 PROTEIN RV1823"/>
    <property type="match status" value="1"/>
</dbReference>
<evidence type="ECO:0000256" key="2">
    <source>
        <dbReference type="SAM" id="Coils"/>
    </source>
</evidence>
<dbReference type="KEGG" id="broo:brsh051_01210"/>
<evidence type="ECO:0000313" key="5">
    <source>
        <dbReference type="Proteomes" id="UP001431656"/>
    </source>
</evidence>
<evidence type="ECO:0000256" key="1">
    <source>
        <dbReference type="ARBA" id="ARBA00009108"/>
    </source>
</evidence>
<dbReference type="RefSeq" id="WP_286266572.1">
    <property type="nucleotide sequence ID" value="NZ_AP028056.1"/>
</dbReference>
<dbReference type="Pfam" id="PF05949">
    <property type="entry name" value="DUF881"/>
    <property type="match status" value="1"/>
</dbReference>
<proteinExistence type="inferred from homology"/>
<dbReference type="PANTHER" id="PTHR37313">
    <property type="entry name" value="UPF0749 PROTEIN RV1825"/>
    <property type="match status" value="1"/>
</dbReference>
<organism evidence="4 5">
    <name type="scientific">Brooklawnia propionicigenes</name>
    <dbReference type="NCBI Taxonomy" id="3041175"/>
    <lineage>
        <taxon>Bacteria</taxon>
        <taxon>Bacillati</taxon>
        <taxon>Actinomycetota</taxon>
        <taxon>Actinomycetes</taxon>
        <taxon>Propionibacteriales</taxon>
        <taxon>Propionibacteriaceae</taxon>
        <taxon>Brooklawnia</taxon>
    </lineage>
</organism>
<keyword evidence="3" id="KW-0472">Membrane</keyword>
<keyword evidence="3" id="KW-1133">Transmembrane helix</keyword>
<keyword evidence="2" id="KW-0175">Coiled coil</keyword>
<comment type="similarity">
    <text evidence="1">Belongs to the UPF0749 family.</text>
</comment>
<reference evidence="4" key="1">
    <citation type="journal article" date="2024" name="Int. J. Syst. Evol. Microbiol.">
        <title>Brooklawnia propionicigenes sp. nov., a facultatively anaerobic, propionate-producing bacterium isolated from a methanogenic reactor treating waste from cattle farms.</title>
        <authorList>
            <person name="Akita Y."/>
            <person name="Ueki A."/>
            <person name="Tonouchi A."/>
            <person name="Sugawara Y."/>
            <person name="Honma S."/>
            <person name="Kaku N."/>
            <person name="Ueki K."/>
        </authorList>
    </citation>
    <scope>NUCLEOTIDE SEQUENCE</scope>
    <source>
        <strain evidence="4">SH051</strain>
    </source>
</reference>
<gene>
    <name evidence="4" type="ORF">brsh051_01210</name>
</gene>
<accession>A0AAN0KG28</accession>
<sequence>MSTTQAPPKRRPPDASMELLTAIQRDTIDPEYGSHYGEDRHDRRRHRWLAVLVSFLAGLMFVTSSMGAGRGNDNVASERADLIAQVNQAELRNKELRSEADELAEQVQELEEAQLGRQVDLDKSSLVWSGMGAVTGPGLALTITENPLDDAGILIDQDIRQVVNGLWLAGAEAVSVNGYRLSSRTAIRQAGSAITVDYRSLTAPYRIEAIGDPDSLASRFESGPGGAWLNFLKRNHGVGWTMESRGALELDADGGLGVDKAGVR</sequence>
<keyword evidence="5" id="KW-1185">Reference proteome</keyword>
<keyword evidence="3" id="KW-0812">Transmembrane</keyword>
<feature type="transmembrane region" description="Helical" evidence="3">
    <location>
        <begin position="48"/>
        <end position="69"/>
    </location>
</feature>
<dbReference type="GO" id="GO:0005886">
    <property type="term" value="C:plasma membrane"/>
    <property type="evidence" value="ECO:0007669"/>
    <property type="project" value="TreeGrafter"/>
</dbReference>
<dbReference type="InterPro" id="IPR010273">
    <property type="entry name" value="DUF881"/>
</dbReference>
<dbReference type="Proteomes" id="UP001431656">
    <property type="component" value="Chromosome"/>
</dbReference>
<dbReference type="AlphaFoldDB" id="A0AAN0KG28"/>
<dbReference type="Gene3D" id="3.30.70.1880">
    <property type="entry name" value="Protein of unknown function DUF881"/>
    <property type="match status" value="1"/>
</dbReference>
<name>A0AAN0KG28_9ACTN</name>
<dbReference type="EMBL" id="AP028056">
    <property type="protein sequence ID" value="BEH00840.1"/>
    <property type="molecule type" value="Genomic_DNA"/>
</dbReference>